<evidence type="ECO:0000313" key="2">
    <source>
        <dbReference type="EMBL" id="ROR25820.1"/>
    </source>
</evidence>
<dbReference type="Gene3D" id="1.20.1250.20">
    <property type="entry name" value="MFS general substrate transporter like domains"/>
    <property type="match status" value="1"/>
</dbReference>
<keyword evidence="1" id="KW-1133">Transmembrane helix</keyword>
<organism evidence="2 3">
    <name type="scientific">Mobilisporobacter senegalensis</name>
    <dbReference type="NCBI Taxonomy" id="1329262"/>
    <lineage>
        <taxon>Bacteria</taxon>
        <taxon>Bacillati</taxon>
        <taxon>Bacillota</taxon>
        <taxon>Clostridia</taxon>
        <taxon>Lachnospirales</taxon>
        <taxon>Lachnospiraceae</taxon>
        <taxon>Mobilisporobacter</taxon>
    </lineage>
</organism>
<dbReference type="InterPro" id="IPR036259">
    <property type="entry name" value="MFS_trans_sf"/>
</dbReference>
<comment type="caution">
    <text evidence="2">The sequence shown here is derived from an EMBL/GenBank/DDBJ whole genome shotgun (WGS) entry which is preliminary data.</text>
</comment>
<dbReference type="Proteomes" id="UP000273083">
    <property type="component" value="Unassembled WGS sequence"/>
</dbReference>
<accession>A0A3N1XGI0</accession>
<keyword evidence="3" id="KW-1185">Reference proteome</keyword>
<dbReference type="AlphaFoldDB" id="A0A3N1XGI0"/>
<dbReference type="EMBL" id="RJVG01000009">
    <property type="protein sequence ID" value="ROR25820.1"/>
    <property type="molecule type" value="Genomic_DNA"/>
</dbReference>
<evidence type="ECO:0000313" key="3">
    <source>
        <dbReference type="Proteomes" id="UP000273083"/>
    </source>
</evidence>
<protein>
    <recommendedName>
        <fullName evidence="4">MFS transporter</fullName>
    </recommendedName>
</protein>
<keyword evidence="1" id="KW-0472">Membrane</keyword>
<evidence type="ECO:0008006" key="4">
    <source>
        <dbReference type="Google" id="ProtNLM"/>
    </source>
</evidence>
<dbReference type="SUPFAM" id="SSF103473">
    <property type="entry name" value="MFS general substrate transporter"/>
    <property type="match status" value="1"/>
</dbReference>
<gene>
    <name evidence="2" type="ORF">EDD66_10929</name>
</gene>
<reference evidence="2 3" key="1">
    <citation type="submission" date="2018-11" db="EMBL/GenBank/DDBJ databases">
        <title>Genomic Encyclopedia of Type Strains, Phase IV (KMG-IV): sequencing the most valuable type-strain genomes for metagenomic binning, comparative biology and taxonomic classification.</title>
        <authorList>
            <person name="Goeker M."/>
        </authorList>
    </citation>
    <scope>NUCLEOTIDE SEQUENCE [LARGE SCALE GENOMIC DNA]</scope>
    <source>
        <strain evidence="2 3">DSM 26537</strain>
    </source>
</reference>
<feature type="transmembrane region" description="Helical" evidence="1">
    <location>
        <begin position="22"/>
        <end position="46"/>
    </location>
</feature>
<evidence type="ECO:0000256" key="1">
    <source>
        <dbReference type="SAM" id="Phobius"/>
    </source>
</evidence>
<feature type="transmembrane region" description="Helical" evidence="1">
    <location>
        <begin position="91"/>
        <end position="111"/>
    </location>
</feature>
<keyword evidence="1" id="KW-0812">Transmembrane</keyword>
<sequence>MFISGILCITCYLLASLSPNSVIGFIGVAVTGLSVGILWPGTFSLASKGIPEGGTAMFALLALAGDLGCSAGPTVVGVVSEAFYKDLKKGILFAIIFPVSLLLRLGLYRSIVLDIKLLRTKGKRTKNEHI</sequence>
<name>A0A3N1XGI0_9FIRM</name>
<proteinExistence type="predicted"/>
<feature type="transmembrane region" description="Helical" evidence="1">
    <location>
        <begin position="58"/>
        <end position="79"/>
    </location>
</feature>